<keyword evidence="3" id="KW-1185">Reference proteome</keyword>
<protein>
    <recommendedName>
        <fullName evidence="4">F-box domain-containing protein</fullName>
    </recommendedName>
</protein>
<proteinExistence type="predicted"/>
<comment type="caution">
    <text evidence="2">The sequence shown here is derived from an EMBL/GenBank/DDBJ whole genome shotgun (WGS) entry which is preliminary data.</text>
</comment>
<sequence length="195" mass="21749">MVALTMPTAVSPVHSFKRLLRSPTRSQAQRAPPSSLTMQAEPPRLPANIIYEIARHLDLRGVLQVGLCSHRTHALVSPLLYHTIDLKSTTQCKITLLALSKRPATERSVHVRRLVVRPNNPEWSGDPSGEPDSATMLLEEERIAKLVNVLARKGHFVSLDTFEWDGLEMPGPDMWDALRISPRVWCTQDIAAALP</sequence>
<evidence type="ECO:0000313" key="2">
    <source>
        <dbReference type="EMBL" id="KAJ3506446.1"/>
    </source>
</evidence>
<organism evidence="2 3">
    <name type="scientific">Agrocybe chaxingu</name>
    <dbReference type="NCBI Taxonomy" id="84603"/>
    <lineage>
        <taxon>Eukaryota</taxon>
        <taxon>Fungi</taxon>
        <taxon>Dikarya</taxon>
        <taxon>Basidiomycota</taxon>
        <taxon>Agaricomycotina</taxon>
        <taxon>Agaricomycetes</taxon>
        <taxon>Agaricomycetidae</taxon>
        <taxon>Agaricales</taxon>
        <taxon>Agaricineae</taxon>
        <taxon>Strophariaceae</taxon>
        <taxon>Agrocybe</taxon>
    </lineage>
</organism>
<reference evidence="2" key="1">
    <citation type="submission" date="2022-07" db="EMBL/GenBank/DDBJ databases">
        <title>Genome Sequence of Agrocybe chaxingu.</title>
        <authorList>
            <person name="Buettner E."/>
        </authorList>
    </citation>
    <scope>NUCLEOTIDE SEQUENCE</scope>
    <source>
        <strain evidence="2">MP-N11</strain>
    </source>
</reference>
<evidence type="ECO:0000256" key="1">
    <source>
        <dbReference type="SAM" id="MobiDB-lite"/>
    </source>
</evidence>
<feature type="region of interest" description="Disordered" evidence="1">
    <location>
        <begin position="20"/>
        <end position="41"/>
    </location>
</feature>
<evidence type="ECO:0008006" key="4">
    <source>
        <dbReference type="Google" id="ProtNLM"/>
    </source>
</evidence>
<name>A0A9W8JYF7_9AGAR</name>
<accession>A0A9W8JYF7</accession>
<feature type="compositionally biased region" description="Polar residues" evidence="1">
    <location>
        <begin position="23"/>
        <end position="38"/>
    </location>
</feature>
<evidence type="ECO:0000313" key="3">
    <source>
        <dbReference type="Proteomes" id="UP001148786"/>
    </source>
</evidence>
<dbReference type="OrthoDB" id="2847287at2759"/>
<dbReference type="AlphaFoldDB" id="A0A9W8JYF7"/>
<dbReference type="Proteomes" id="UP001148786">
    <property type="component" value="Unassembled WGS sequence"/>
</dbReference>
<gene>
    <name evidence="2" type="ORF">NLJ89_g6864</name>
</gene>
<dbReference type="EMBL" id="JANKHO010000766">
    <property type="protein sequence ID" value="KAJ3506446.1"/>
    <property type="molecule type" value="Genomic_DNA"/>
</dbReference>